<protein>
    <recommendedName>
        <fullName evidence="3">HTH iclR-type domain-containing protein</fullName>
    </recommendedName>
</protein>
<dbReference type="InterPro" id="IPR036388">
    <property type="entry name" value="WH-like_DNA-bd_sf"/>
</dbReference>
<evidence type="ECO:0000313" key="2">
    <source>
        <dbReference type="Proteomes" id="UP000010445"/>
    </source>
</evidence>
<dbReference type="STRING" id="1035195.HMPREF9997_00384"/>
<reference evidence="1 2" key="1">
    <citation type="submission" date="2012-05" db="EMBL/GenBank/DDBJ databases">
        <authorList>
            <person name="Weinstock G."/>
            <person name="Sodergren E."/>
            <person name="Lobos E.A."/>
            <person name="Fulton L."/>
            <person name="Fulton R."/>
            <person name="Courtney L."/>
            <person name="Fronick C."/>
            <person name="O'Laughlin M."/>
            <person name="Godfrey J."/>
            <person name="Wilson R.M."/>
            <person name="Miner T."/>
            <person name="Farmer C."/>
            <person name="Delehaunty K."/>
            <person name="Cordes M."/>
            <person name="Minx P."/>
            <person name="Tomlinson C."/>
            <person name="Chen J."/>
            <person name="Wollam A."/>
            <person name="Pepin K.H."/>
            <person name="Bhonagiri V."/>
            <person name="Zhang X."/>
            <person name="Suruliraj S."/>
            <person name="Warren W."/>
            <person name="Mitreva M."/>
            <person name="Mardis E.R."/>
            <person name="Wilson R.K."/>
        </authorList>
    </citation>
    <scope>NUCLEOTIDE SEQUENCE [LARGE SCALE GENOMIC DNA]</scope>
    <source>
        <strain evidence="1 2">F0235</strain>
    </source>
</reference>
<accession>L1MMA6</accession>
<dbReference type="eggNOG" id="COG2345">
    <property type="taxonomic scope" value="Bacteria"/>
</dbReference>
<dbReference type="EMBL" id="AMEM01000007">
    <property type="protein sequence ID" value="EKX92099.1"/>
    <property type="molecule type" value="Genomic_DNA"/>
</dbReference>
<comment type="caution">
    <text evidence="1">The sequence shown here is derived from an EMBL/GenBank/DDBJ whole genome shotgun (WGS) entry which is preliminary data.</text>
</comment>
<evidence type="ECO:0008006" key="3">
    <source>
        <dbReference type="Google" id="ProtNLM"/>
    </source>
</evidence>
<organism evidence="1 2">
    <name type="scientific">Corynebacterium durum F0235</name>
    <dbReference type="NCBI Taxonomy" id="1035195"/>
    <lineage>
        <taxon>Bacteria</taxon>
        <taxon>Bacillati</taxon>
        <taxon>Actinomycetota</taxon>
        <taxon>Actinomycetes</taxon>
        <taxon>Mycobacteriales</taxon>
        <taxon>Corynebacteriaceae</taxon>
        <taxon>Corynebacterium</taxon>
    </lineage>
</organism>
<dbReference type="Gene3D" id="1.10.10.10">
    <property type="entry name" value="Winged helix-like DNA-binding domain superfamily/Winged helix DNA-binding domain"/>
    <property type="match status" value="1"/>
</dbReference>
<evidence type="ECO:0000313" key="1">
    <source>
        <dbReference type="EMBL" id="EKX92099.1"/>
    </source>
</evidence>
<keyword evidence="2" id="KW-1185">Reference proteome</keyword>
<dbReference type="Proteomes" id="UP000010445">
    <property type="component" value="Unassembled WGS sequence"/>
</dbReference>
<dbReference type="InterPro" id="IPR036390">
    <property type="entry name" value="WH_DNA-bd_sf"/>
</dbReference>
<proteinExistence type="predicted"/>
<gene>
    <name evidence="1" type="ORF">HMPREF9997_00384</name>
</gene>
<sequence>MMSRGSVQPPRSVTQLFVESLRLSPKQREVLDTLQKFDNGARVTDIASQLNMHVNTVRGHLDELMKREAVQAVPARKQGRGRPSLVFHVRIPNNSSIAQEYTSLVSTLVELIGDPDNPSNDELKQAQQLGRKWARNMNVGTGWEQSYDSLSPALVTLRDMGFDPALETDDNDSPSRITLNSCPFVSKKVPHPSKLICALHQGLVQELSSASDKTHLVLIPYSGPGTCSIAIEGAST</sequence>
<name>L1MMA6_9CORY</name>
<dbReference type="HOGENOM" id="CLU_078469_1_0_11"/>
<dbReference type="AlphaFoldDB" id="L1MMA6"/>
<dbReference type="SUPFAM" id="SSF46785">
    <property type="entry name" value="Winged helix' DNA-binding domain"/>
    <property type="match status" value="1"/>
</dbReference>
<dbReference type="PATRIC" id="fig|1035195.3.peg.352"/>